<gene>
    <name evidence="2" type="ORF">HNR60_003744</name>
</gene>
<organism evidence="2 3">
    <name type="scientific">Rhodopseudomonas rhenobacensis</name>
    <dbReference type="NCBI Taxonomy" id="87461"/>
    <lineage>
        <taxon>Bacteria</taxon>
        <taxon>Pseudomonadati</taxon>
        <taxon>Pseudomonadota</taxon>
        <taxon>Alphaproteobacteria</taxon>
        <taxon>Hyphomicrobiales</taxon>
        <taxon>Nitrobacteraceae</taxon>
        <taxon>Rhodopseudomonas</taxon>
    </lineage>
</organism>
<name>A0A7W7Z6X1_9BRAD</name>
<reference evidence="2 3" key="1">
    <citation type="submission" date="2020-08" db="EMBL/GenBank/DDBJ databases">
        <title>Genomic Encyclopedia of Type Strains, Phase IV (KMG-IV): sequencing the most valuable type-strain genomes for metagenomic binning, comparative biology and taxonomic classification.</title>
        <authorList>
            <person name="Goeker M."/>
        </authorList>
    </citation>
    <scope>NUCLEOTIDE SEQUENCE [LARGE SCALE GENOMIC DNA]</scope>
    <source>
        <strain evidence="2 3">DSM 12706</strain>
    </source>
</reference>
<protein>
    <recommendedName>
        <fullName evidence="1">DUF2087 domain-containing protein</fullName>
    </recommendedName>
</protein>
<evidence type="ECO:0000259" key="1">
    <source>
        <dbReference type="Pfam" id="PF09860"/>
    </source>
</evidence>
<keyword evidence="3" id="KW-1185">Reference proteome</keyword>
<evidence type="ECO:0000313" key="3">
    <source>
        <dbReference type="Proteomes" id="UP000542353"/>
    </source>
</evidence>
<dbReference type="Pfam" id="PF09860">
    <property type="entry name" value="DUF2087"/>
    <property type="match status" value="1"/>
</dbReference>
<dbReference type="Proteomes" id="UP000542353">
    <property type="component" value="Unassembled WGS sequence"/>
</dbReference>
<accession>A0A7W7Z6X1</accession>
<dbReference type="AlphaFoldDB" id="A0A7W7Z6X1"/>
<dbReference type="EMBL" id="JACHIH010000028">
    <property type="protein sequence ID" value="MBB5048973.1"/>
    <property type="molecule type" value="Genomic_DNA"/>
</dbReference>
<proteinExistence type="predicted"/>
<dbReference type="InterPro" id="IPR018656">
    <property type="entry name" value="DUF2087"/>
</dbReference>
<feature type="domain" description="DUF2087" evidence="1">
    <location>
        <begin position="90"/>
        <end position="160"/>
    </location>
</feature>
<dbReference type="RefSeq" id="WP_184260448.1">
    <property type="nucleotide sequence ID" value="NZ_JACHIH010000028.1"/>
</dbReference>
<sequence length="182" mass="20657">MSRSQFPFAVGDISVLARSLHAQLAQADDRPGHVAWLNMLARAAGFRNYQHFRASHEAEERLQAPPPPAPAAIDHAKLEKLARYFDAEGQLARWPSKASHRVPCLWLLWSRLTPRQSFSEKAINAQLEARHRFGDYALLRRELVDGGWLTRKPDGSDYRRIEREPPPDALALIRHLSARLAA</sequence>
<evidence type="ECO:0000313" key="2">
    <source>
        <dbReference type="EMBL" id="MBB5048973.1"/>
    </source>
</evidence>
<comment type="caution">
    <text evidence="2">The sequence shown here is derived from an EMBL/GenBank/DDBJ whole genome shotgun (WGS) entry which is preliminary data.</text>
</comment>